<dbReference type="RefSeq" id="WP_075785322.1">
    <property type="nucleotide sequence ID" value="NZ_JAESIL010000073.1"/>
</dbReference>
<organism evidence="4 5">
    <name type="scientific">Rhodovulum visakhapatnamense</name>
    <dbReference type="NCBI Taxonomy" id="364297"/>
    <lineage>
        <taxon>Bacteria</taxon>
        <taxon>Pseudomonadati</taxon>
        <taxon>Pseudomonadota</taxon>
        <taxon>Alphaproteobacteria</taxon>
        <taxon>Rhodobacterales</taxon>
        <taxon>Paracoccaceae</taxon>
        <taxon>Rhodovulum</taxon>
    </lineage>
</organism>
<comment type="caution">
    <text evidence="4">The sequence shown here is derived from an EMBL/GenBank/DDBJ whole genome shotgun (WGS) entry which is preliminary data.</text>
</comment>
<accession>A0A4R8FQM9</accession>
<proteinExistence type="predicted"/>
<evidence type="ECO:0000256" key="2">
    <source>
        <dbReference type="SAM" id="Phobius"/>
    </source>
</evidence>
<name>A0A4R8FQM9_9RHOB</name>
<dbReference type="EMBL" id="SOEB01000014">
    <property type="protein sequence ID" value="TDX27762.1"/>
    <property type="molecule type" value="Genomic_DNA"/>
</dbReference>
<dbReference type="AlphaFoldDB" id="A0A4R8FQM9"/>
<feature type="transmembrane region" description="Helical" evidence="2">
    <location>
        <begin position="59"/>
        <end position="80"/>
    </location>
</feature>
<feature type="region of interest" description="Disordered" evidence="1">
    <location>
        <begin position="154"/>
        <end position="199"/>
    </location>
</feature>
<keyword evidence="2" id="KW-1133">Transmembrane helix</keyword>
<keyword evidence="2" id="KW-0812">Transmembrane</keyword>
<evidence type="ECO:0000313" key="3">
    <source>
        <dbReference type="EMBL" id="MBL3579538.1"/>
    </source>
</evidence>
<reference evidence="4 5" key="1">
    <citation type="submission" date="2019-03" db="EMBL/GenBank/DDBJ databases">
        <title>Genomic Encyclopedia of Type Strains, Phase IV (KMG-IV): sequencing the most valuable type-strain genomes for metagenomic binning, comparative biology and taxonomic classification.</title>
        <authorList>
            <person name="Goeker M."/>
        </authorList>
    </citation>
    <scope>NUCLEOTIDE SEQUENCE [LARGE SCALE GENOMIC DNA]</scope>
    <source>
        <strain evidence="4 5">JA181</strain>
    </source>
</reference>
<reference evidence="3" key="3">
    <citation type="submission" date="2021-01" db="EMBL/GenBank/DDBJ databases">
        <authorList>
            <person name="Guzman M.S."/>
        </authorList>
    </citation>
    <scope>NUCLEOTIDE SEQUENCE</scope>
    <source>
        <strain evidence="3">AB19</strain>
    </source>
</reference>
<evidence type="ECO:0000313" key="5">
    <source>
        <dbReference type="Proteomes" id="UP000295484"/>
    </source>
</evidence>
<dbReference type="Proteomes" id="UP000295484">
    <property type="component" value="Unassembled WGS sequence"/>
</dbReference>
<sequence length="359" mass="38628">MAERDKDKPFDLAPVAGQGREGGLSRIEIAAGVLSVAWLGLSGALLASADGVAGTGGGALGTAVTVLALALPVGLIWVVAQGARSARLLRQEAARLQATVDSLRQAYLAQQQGAGMDVRPSMEKRIDDLARAQRETQDAIATFATRRDRAAEIADVQGPQALSTKAHPGPSAPRTAPAASPSKTPPDDQPRLALGSVPEDTVRPLTVEEFIRALNFPEDTSDRAGFRALRRALEDRTASKLVRSAQDILTLLSEEGIYMDDLHPDRARPEIWRRFAQGERGLPVSALGGVRDRSCLALTAARMKKDPIFRDVAHHFLRQFDRVLVEFEAAASDQELNDLAETRTARAFMLLGRVTGMFG</sequence>
<keyword evidence="6" id="KW-1185">Reference proteome</keyword>
<evidence type="ECO:0000313" key="4">
    <source>
        <dbReference type="EMBL" id="TDX27762.1"/>
    </source>
</evidence>
<dbReference type="Proteomes" id="UP000635853">
    <property type="component" value="Unassembled WGS sequence"/>
</dbReference>
<feature type="compositionally biased region" description="Low complexity" evidence="1">
    <location>
        <begin position="168"/>
        <end position="182"/>
    </location>
</feature>
<dbReference type="EMBL" id="JAESIL010000073">
    <property type="protein sequence ID" value="MBL3579538.1"/>
    <property type="molecule type" value="Genomic_DNA"/>
</dbReference>
<protein>
    <submittedName>
        <fullName evidence="4">Uncharacterized protein</fullName>
    </submittedName>
</protein>
<gene>
    <name evidence="4" type="ORF">EV657_11487</name>
    <name evidence="3" type="ORF">JMJ92_15435</name>
</gene>
<evidence type="ECO:0000256" key="1">
    <source>
        <dbReference type="SAM" id="MobiDB-lite"/>
    </source>
</evidence>
<reference evidence="6" key="2">
    <citation type="submission" date="2021-01" db="EMBL/GenBank/DDBJ databases">
        <title>Draft genomes of Rhodovulum sulfidophilum.</title>
        <authorList>
            <person name="Guzman M.S."/>
        </authorList>
    </citation>
    <scope>NUCLEOTIDE SEQUENCE [LARGE SCALE GENOMIC DNA]</scope>
    <source>
        <strain evidence="6">AB19</strain>
    </source>
</reference>
<keyword evidence="2" id="KW-0472">Membrane</keyword>
<feature type="transmembrane region" description="Helical" evidence="2">
    <location>
        <begin position="29"/>
        <end position="47"/>
    </location>
</feature>
<evidence type="ECO:0000313" key="6">
    <source>
        <dbReference type="Proteomes" id="UP000635853"/>
    </source>
</evidence>